<feature type="region of interest" description="Disordered" evidence="6">
    <location>
        <begin position="1"/>
        <end position="31"/>
    </location>
</feature>
<dbReference type="Pfam" id="PF00254">
    <property type="entry name" value="FKBP_C"/>
    <property type="match status" value="1"/>
</dbReference>
<evidence type="ECO:0000256" key="6">
    <source>
        <dbReference type="SAM" id="MobiDB-lite"/>
    </source>
</evidence>
<dbReference type="PANTHER" id="PTHR10516">
    <property type="entry name" value="PEPTIDYL-PROLYL CIS-TRANS ISOMERASE"/>
    <property type="match status" value="1"/>
</dbReference>
<accession>A0AA36IVM7</accession>
<evidence type="ECO:0000256" key="3">
    <source>
        <dbReference type="ARBA" id="ARBA00023110"/>
    </source>
</evidence>
<evidence type="ECO:0000256" key="4">
    <source>
        <dbReference type="ARBA" id="ARBA00023235"/>
    </source>
</evidence>
<sequence>MARERSPRRVPAAEDPVQVTTLRPGDGKTFPKQGDQLVMHYAGSLDVTHPKEKPKVFDSSYSRNKPFQFRIGVGEVIRGWDEAILKMSLGEKASLRIGSQKAFGKEGSGRVPPNSDLNYEVELLRIN</sequence>
<dbReference type="AlphaFoldDB" id="A0AA36IVM7"/>
<organism evidence="8 9">
    <name type="scientific">Effrenium voratum</name>
    <dbReference type="NCBI Taxonomy" id="2562239"/>
    <lineage>
        <taxon>Eukaryota</taxon>
        <taxon>Sar</taxon>
        <taxon>Alveolata</taxon>
        <taxon>Dinophyceae</taxon>
        <taxon>Suessiales</taxon>
        <taxon>Symbiodiniaceae</taxon>
        <taxon>Effrenium</taxon>
    </lineage>
</organism>
<dbReference type="EC" id="5.2.1.8" evidence="2 5"/>
<name>A0AA36IVM7_9DINO</name>
<reference evidence="8" key="1">
    <citation type="submission" date="2023-08" db="EMBL/GenBank/DDBJ databases">
        <authorList>
            <person name="Chen Y."/>
            <person name="Shah S."/>
            <person name="Dougan E. K."/>
            <person name="Thang M."/>
            <person name="Chan C."/>
        </authorList>
    </citation>
    <scope>NUCLEOTIDE SEQUENCE</scope>
</reference>
<dbReference type="InterPro" id="IPR050689">
    <property type="entry name" value="FKBP-type_PPIase"/>
</dbReference>
<protein>
    <recommendedName>
        <fullName evidence="2 5">peptidylprolyl isomerase</fullName>
        <ecNumber evidence="2 5">5.2.1.8</ecNumber>
    </recommendedName>
</protein>
<dbReference type="InterPro" id="IPR046357">
    <property type="entry name" value="PPIase_dom_sf"/>
</dbReference>
<evidence type="ECO:0000256" key="1">
    <source>
        <dbReference type="ARBA" id="ARBA00000971"/>
    </source>
</evidence>
<evidence type="ECO:0000313" key="9">
    <source>
        <dbReference type="Proteomes" id="UP001178507"/>
    </source>
</evidence>
<dbReference type="EMBL" id="CAUJNA010002802">
    <property type="protein sequence ID" value="CAJ1394332.1"/>
    <property type="molecule type" value="Genomic_DNA"/>
</dbReference>
<dbReference type="SUPFAM" id="SSF54534">
    <property type="entry name" value="FKBP-like"/>
    <property type="match status" value="1"/>
</dbReference>
<dbReference type="FunFam" id="3.10.50.40:FF:000006">
    <property type="entry name" value="Peptidyl-prolyl cis-trans isomerase"/>
    <property type="match status" value="1"/>
</dbReference>
<dbReference type="Gene3D" id="3.10.50.40">
    <property type="match status" value="1"/>
</dbReference>
<dbReference type="PANTHER" id="PTHR10516:SF443">
    <property type="entry name" value="FK506-BINDING PROTEIN 59-RELATED"/>
    <property type="match status" value="1"/>
</dbReference>
<evidence type="ECO:0000256" key="5">
    <source>
        <dbReference type="PROSITE-ProRule" id="PRU00277"/>
    </source>
</evidence>
<evidence type="ECO:0000256" key="2">
    <source>
        <dbReference type="ARBA" id="ARBA00013194"/>
    </source>
</evidence>
<keyword evidence="9" id="KW-1185">Reference proteome</keyword>
<evidence type="ECO:0000313" key="8">
    <source>
        <dbReference type="EMBL" id="CAJ1394332.1"/>
    </source>
</evidence>
<dbReference type="GO" id="GO:0003755">
    <property type="term" value="F:peptidyl-prolyl cis-trans isomerase activity"/>
    <property type="evidence" value="ECO:0007669"/>
    <property type="project" value="UniProtKB-KW"/>
</dbReference>
<proteinExistence type="predicted"/>
<dbReference type="GO" id="GO:0005737">
    <property type="term" value="C:cytoplasm"/>
    <property type="evidence" value="ECO:0007669"/>
    <property type="project" value="TreeGrafter"/>
</dbReference>
<dbReference type="Proteomes" id="UP001178507">
    <property type="component" value="Unassembled WGS sequence"/>
</dbReference>
<keyword evidence="4 5" id="KW-0413">Isomerase</keyword>
<evidence type="ECO:0000259" key="7">
    <source>
        <dbReference type="PROSITE" id="PS50059"/>
    </source>
</evidence>
<comment type="caution">
    <text evidence="8">The sequence shown here is derived from an EMBL/GenBank/DDBJ whole genome shotgun (WGS) entry which is preliminary data.</text>
</comment>
<feature type="domain" description="PPIase FKBP-type" evidence="7">
    <location>
        <begin position="34"/>
        <end position="127"/>
    </location>
</feature>
<comment type="catalytic activity">
    <reaction evidence="1 5">
        <text>[protein]-peptidylproline (omega=180) = [protein]-peptidylproline (omega=0)</text>
        <dbReference type="Rhea" id="RHEA:16237"/>
        <dbReference type="Rhea" id="RHEA-COMP:10747"/>
        <dbReference type="Rhea" id="RHEA-COMP:10748"/>
        <dbReference type="ChEBI" id="CHEBI:83833"/>
        <dbReference type="ChEBI" id="CHEBI:83834"/>
        <dbReference type="EC" id="5.2.1.8"/>
    </reaction>
</comment>
<gene>
    <name evidence="8" type="ORF">EVOR1521_LOCUS19009</name>
</gene>
<dbReference type="PROSITE" id="PS50059">
    <property type="entry name" value="FKBP_PPIASE"/>
    <property type="match status" value="1"/>
</dbReference>
<keyword evidence="3 5" id="KW-0697">Rotamase</keyword>
<dbReference type="InterPro" id="IPR001179">
    <property type="entry name" value="PPIase_FKBP_dom"/>
</dbReference>